<feature type="binding site" evidence="6">
    <location>
        <position position="134"/>
    </location>
    <ligand>
        <name>FMN</name>
        <dbReference type="ChEBI" id="CHEBI:58210"/>
    </ligand>
</feature>
<dbReference type="PIRSF" id="PIRSF000337">
    <property type="entry name" value="NTA_MOA"/>
    <property type="match status" value="1"/>
</dbReference>
<dbReference type="Pfam" id="PF00296">
    <property type="entry name" value="Bac_luciferase"/>
    <property type="match status" value="1"/>
</dbReference>
<dbReference type="CDD" id="cd01095">
    <property type="entry name" value="Nitrilotriacetate_monoxgenase"/>
    <property type="match status" value="1"/>
</dbReference>
<keyword evidence="3" id="KW-0560">Oxidoreductase</keyword>
<accession>A0A4S4AQT0</accession>
<feature type="binding site" evidence="6">
    <location>
        <position position="258"/>
    </location>
    <ligand>
        <name>FMN</name>
        <dbReference type="ChEBI" id="CHEBI:58210"/>
    </ligand>
</feature>
<comment type="caution">
    <text evidence="8">The sequence shown here is derived from an EMBL/GenBank/DDBJ whole genome shotgun (WGS) entry which is preliminary data.</text>
</comment>
<evidence type="ECO:0000256" key="3">
    <source>
        <dbReference type="ARBA" id="ARBA00023002"/>
    </source>
</evidence>
<comment type="similarity">
    <text evidence="5">Belongs to the NtaA/SnaA/DszA monooxygenase family.</text>
</comment>
<keyword evidence="4" id="KW-0503">Monooxygenase</keyword>
<feature type="binding site" evidence="6">
    <location>
        <position position="91"/>
    </location>
    <ligand>
        <name>FMN</name>
        <dbReference type="ChEBI" id="CHEBI:58210"/>
    </ligand>
</feature>
<dbReference type="OrthoDB" id="4437611at2"/>
<evidence type="ECO:0000256" key="4">
    <source>
        <dbReference type="ARBA" id="ARBA00023033"/>
    </source>
</evidence>
<keyword evidence="2 6" id="KW-0288">FMN</keyword>
<name>A0A4S4AQT0_9RHOO</name>
<feature type="binding site" evidence="6">
    <location>
        <position position="188"/>
    </location>
    <ligand>
        <name>FMN</name>
        <dbReference type="ChEBI" id="CHEBI:58210"/>
    </ligand>
</feature>
<protein>
    <submittedName>
        <fullName evidence="8">LLM class flavin-dependent oxidoreductase</fullName>
    </submittedName>
</protein>
<dbReference type="Gene3D" id="3.20.20.30">
    <property type="entry name" value="Luciferase-like domain"/>
    <property type="match status" value="1"/>
</dbReference>
<dbReference type="Proteomes" id="UP000307956">
    <property type="component" value="Unassembled WGS sequence"/>
</dbReference>
<dbReference type="AlphaFoldDB" id="A0A4S4AQT0"/>
<gene>
    <name evidence="8" type="ORF">E6O51_08160</name>
</gene>
<dbReference type="InterPro" id="IPR016215">
    <property type="entry name" value="NTA_MOA"/>
</dbReference>
<reference evidence="8 9" key="1">
    <citation type="submission" date="2019-04" db="EMBL/GenBank/DDBJ databases">
        <title>Azoarcus rhizosphaerae sp. nov. isolated from rhizosphere of Ficus religiosa.</title>
        <authorList>
            <person name="Lin S.-Y."/>
            <person name="Hameed A."/>
            <person name="Hsu Y.-H."/>
            <person name="Young C.-C."/>
        </authorList>
    </citation>
    <scope>NUCLEOTIDE SEQUENCE [LARGE SCALE GENOMIC DNA]</scope>
    <source>
        <strain evidence="8 9">CC-YHH848</strain>
    </source>
</reference>
<sequence length="480" mass="53582">MTNSFHIPQRKAEALRSMHRRALLPIVHWRTRPMSSRKEIVLGVNVLASGRHDAAWKTLPDPRTLSTDIDRFIEIARVAERGKLDALFLADNVGALGSAYPWDEPFQRPWRALDPIVLHSALSQATRHIGLVSTTTSLFGHPYTVARQIASINHVSKGRAAWNITTSQAPAVLRTFGLEQGFEQEERYRRASEFTEIVTRLWDSLPAEAVVADAANHVFVDRNRLRPIDYKGEHFSSSGVLQTPTGAQRPVIFQAGQSAESKAFGARYADALFTGQRTLESGRAFYTDAKALARSFGRDVSQFLVVPGLFPILGGTEAEAKRRKKDLDEQLDTRYLLEVLASQFELQPADFELDKPLPYDKIEAAAARVPLAARWHRQIVIDEAKAQGFTTRNVLYSNLTGGHRTVVGTPEQVADDILEWVDNGAADGFNLNIDVQTSGLEAVADHLVPELQKRGRFRREYTGTTLREHLGLKPWVPPGR</sequence>
<dbReference type="EMBL" id="SSOD01000005">
    <property type="protein sequence ID" value="THF62120.1"/>
    <property type="molecule type" value="Genomic_DNA"/>
</dbReference>
<dbReference type="GO" id="GO:0004497">
    <property type="term" value="F:monooxygenase activity"/>
    <property type="evidence" value="ECO:0007669"/>
    <property type="project" value="UniProtKB-KW"/>
</dbReference>
<evidence type="ECO:0000256" key="1">
    <source>
        <dbReference type="ARBA" id="ARBA00022630"/>
    </source>
</evidence>
<evidence type="ECO:0000256" key="6">
    <source>
        <dbReference type="PIRSR" id="PIRSR000337-1"/>
    </source>
</evidence>
<organism evidence="8 9">
    <name type="scientific">Pseudothauera rhizosphaerae</name>
    <dbReference type="NCBI Taxonomy" id="2565932"/>
    <lineage>
        <taxon>Bacteria</taxon>
        <taxon>Pseudomonadati</taxon>
        <taxon>Pseudomonadota</taxon>
        <taxon>Betaproteobacteria</taxon>
        <taxon>Rhodocyclales</taxon>
        <taxon>Zoogloeaceae</taxon>
        <taxon>Pseudothauera</taxon>
    </lineage>
</organism>
<dbReference type="InterPro" id="IPR036661">
    <property type="entry name" value="Luciferase-like_sf"/>
</dbReference>
<dbReference type="PANTHER" id="PTHR30011:SF16">
    <property type="entry name" value="C2H2 FINGER DOMAIN TRANSCRIPTION FACTOR (EUROFUNG)-RELATED"/>
    <property type="match status" value="1"/>
</dbReference>
<evidence type="ECO:0000259" key="7">
    <source>
        <dbReference type="Pfam" id="PF00296"/>
    </source>
</evidence>
<evidence type="ECO:0000313" key="8">
    <source>
        <dbReference type="EMBL" id="THF62120.1"/>
    </source>
</evidence>
<keyword evidence="9" id="KW-1185">Reference proteome</keyword>
<evidence type="ECO:0000256" key="5">
    <source>
        <dbReference type="ARBA" id="ARBA00033748"/>
    </source>
</evidence>
<dbReference type="SUPFAM" id="SSF51679">
    <property type="entry name" value="Bacterial luciferase-like"/>
    <property type="match status" value="1"/>
</dbReference>
<proteinExistence type="inferred from homology"/>
<keyword evidence="1 6" id="KW-0285">Flavoprotein</keyword>
<dbReference type="NCBIfam" id="TIGR03860">
    <property type="entry name" value="FMN_nitrolo"/>
    <property type="match status" value="1"/>
</dbReference>
<dbReference type="GO" id="GO:0016705">
    <property type="term" value="F:oxidoreductase activity, acting on paired donors, with incorporation or reduction of molecular oxygen"/>
    <property type="evidence" value="ECO:0007669"/>
    <property type="project" value="InterPro"/>
</dbReference>
<dbReference type="InterPro" id="IPR011251">
    <property type="entry name" value="Luciferase-like_dom"/>
</dbReference>
<dbReference type="PANTHER" id="PTHR30011">
    <property type="entry name" value="ALKANESULFONATE MONOOXYGENASE-RELATED"/>
    <property type="match status" value="1"/>
</dbReference>
<feature type="domain" description="Luciferase-like" evidence="7">
    <location>
        <begin position="65"/>
        <end position="425"/>
    </location>
</feature>
<evidence type="ECO:0000256" key="2">
    <source>
        <dbReference type="ARBA" id="ARBA00022643"/>
    </source>
</evidence>
<evidence type="ECO:0000313" key="9">
    <source>
        <dbReference type="Proteomes" id="UP000307956"/>
    </source>
</evidence>
<dbReference type="InterPro" id="IPR051260">
    <property type="entry name" value="Diverse_substr_monoxygenases"/>
</dbReference>